<evidence type="ECO:0000256" key="1">
    <source>
        <dbReference type="ARBA" id="ARBA00022857"/>
    </source>
</evidence>
<dbReference type="Pfam" id="PF05368">
    <property type="entry name" value="NmrA"/>
    <property type="match status" value="1"/>
</dbReference>
<evidence type="ECO:0000313" key="4">
    <source>
        <dbReference type="EMBL" id="QDS75962.1"/>
    </source>
</evidence>
<dbReference type="InterPro" id="IPR045312">
    <property type="entry name" value="PCBER-like"/>
</dbReference>
<dbReference type="SUPFAM" id="SSF51735">
    <property type="entry name" value="NAD(P)-binding Rossmann-fold domains"/>
    <property type="match status" value="1"/>
</dbReference>
<gene>
    <name evidence="4" type="ORF">FKW77_003701</name>
</gene>
<dbReference type="OrthoDB" id="419598at2759"/>
<evidence type="ECO:0000256" key="2">
    <source>
        <dbReference type="ARBA" id="ARBA00023002"/>
    </source>
</evidence>
<dbReference type="GO" id="GO:0016491">
    <property type="term" value="F:oxidoreductase activity"/>
    <property type="evidence" value="ECO:0007669"/>
    <property type="project" value="UniProtKB-KW"/>
</dbReference>
<dbReference type="Gene3D" id="3.90.25.10">
    <property type="entry name" value="UDP-galactose 4-epimerase, domain 1"/>
    <property type="match status" value="1"/>
</dbReference>
<dbReference type="InterPro" id="IPR036291">
    <property type="entry name" value="NAD(P)-bd_dom_sf"/>
</dbReference>
<dbReference type="AlphaFoldDB" id="A0A517LJZ9"/>
<feature type="domain" description="NmrA-like" evidence="3">
    <location>
        <begin position="6"/>
        <end position="259"/>
    </location>
</feature>
<sequence length="317" mass="35054">MVASSTNILVFGATGLIGKYITEALINEKSSFDNLGIFTSQSTLDSKASYIEFLRSNGVKIHAGDVSSSQDVLEAYKSYDTVVSAVGRAVIQSQIPLLALAEQTPNIKRFFPSEYGTDIEYGPKPPGEKPHQQKLKVRKYIRENVKRLEVTYLVTGPYVDGYIGAPNRGDVRLGGFDVKNRKAYLLGTGKEKVAFTTMADVGKLLVAAVKSPEQSKNKALIVNSFTATPDEILAEFERQIEAKWEKEYIPLDLLKQLEEEAWEKEVPWATGFTLKRIWTEGGTLYESRDNETVGFTSPETLADAVAEAIKVQEKAAL</sequence>
<dbReference type="Gene3D" id="3.40.50.720">
    <property type="entry name" value="NAD(P)-binding Rossmann-like Domain"/>
    <property type="match status" value="1"/>
</dbReference>
<keyword evidence="1" id="KW-0521">NADP</keyword>
<name>A0A517LJZ9_9PEZI</name>
<protein>
    <recommendedName>
        <fullName evidence="3">NmrA-like domain-containing protein</fullName>
    </recommendedName>
</protein>
<reference evidence="4 5" key="1">
    <citation type="submission" date="2019-07" db="EMBL/GenBank/DDBJ databases">
        <title>Finished genome of Venturia effusa.</title>
        <authorList>
            <person name="Young C.A."/>
            <person name="Cox M.P."/>
            <person name="Ganley A.R.D."/>
            <person name="David W.J."/>
        </authorList>
    </citation>
    <scope>NUCLEOTIDE SEQUENCE [LARGE SCALE GENOMIC DNA]</scope>
    <source>
        <strain evidence="5">albino</strain>
    </source>
</reference>
<dbReference type="Proteomes" id="UP000316270">
    <property type="component" value="Chromosome 14"/>
</dbReference>
<accession>A0A517LJZ9</accession>
<dbReference type="STRING" id="50376.A0A517LJZ9"/>
<dbReference type="PANTHER" id="PTHR47706">
    <property type="entry name" value="NMRA-LIKE FAMILY PROTEIN"/>
    <property type="match status" value="1"/>
</dbReference>
<dbReference type="CDD" id="cd05259">
    <property type="entry name" value="PCBER_SDR_a"/>
    <property type="match status" value="1"/>
</dbReference>
<keyword evidence="5" id="KW-1185">Reference proteome</keyword>
<dbReference type="EMBL" id="CP042198">
    <property type="protein sequence ID" value="QDS75962.1"/>
    <property type="molecule type" value="Genomic_DNA"/>
</dbReference>
<organism evidence="4 5">
    <name type="scientific">Venturia effusa</name>
    <dbReference type="NCBI Taxonomy" id="50376"/>
    <lineage>
        <taxon>Eukaryota</taxon>
        <taxon>Fungi</taxon>
        <taxon>Dikarya</taxon>
        <taxon>Ascomycota</taxon>
        <taxon>Pezizomycotina</taxon>
        <taxon>Dothideomycetes</taxon>
        <taxon>Pleosporomycetidae</taxon>
        <taxon>Venturiales</taxon>
        <taxon>Venturiaceae</taxon>
        <taxon>Venturia</taxon>
    </lineage>
</organism>
<dbReference type="InterPro" id="IPR051609">
    <property type="entry name" value="NmrA/Isoflavone_reductase-like"/>
</dbReference>
<evidence type="ECO:0000313" key="5">
    <source>
        <dbReference type="Proteomes" id="UP000316270"/>
    </source>
</evidence>
<dbReference type="InterPro" id="IPR008030">
    <property type="entry name" value="NmrA-like"/>
</dbReference>
<proteinExistence type="predicted"/>
<keyword evidence="2" id="KW-0560">Oxidoreductase</keyword>
<dbReference type="PANTHER" id="PTHR47706:SF11">
    <property type="entry name" value="ISOFLAVONE REDUCTASE FAMILY PROTEIN (AFU_ORTHOLOGUE AFUA_1G12510)"/>
    <property type="match status" value="1"/>
</dbReference>
<evidence type="ECO:0000259" key="3">
    <source>
        <dbReference type="Pfam" id="PF05368"/>
    </source>
</evidence>